<feature type="domain" description="Speriolin C-terminal" evidence="1">
    <location>
        <begin position="184"/>
        <end position="329"/>
    </location>
</feature>
<reference evidence="2" key="1">
    <citation type="submission" date="2021-01" db="EMBL/GenBank/DDBJ databases">
        <authorList>
            <person name="Li R."/>
            <person name="Bekaert M."/>
        </authorList>
    </citation>
    <scope>NUCLEOTIDE SEQUENCE</scope>
    <source>
        <strain evidence="2">Farmed</strain>
    </source>
</reference>
<dbReference type="OrthoDB" id="6114770at2759"/>
<dbReference type="Proteomes" id="UP000597762">
    <property type="component" value="Unassembled WGS sequence"/>
</dbReference>
<evidence type="ECO:0000313" key="3">
    <source>
        <dbReference type="Proteomes" id="UP000597762"/>
    </source>
</evidence>
<comment type="caution">
    <text evidence="2">The sequence shown here is derived from an EMBL/GenBank/DDBJ whole genome shotgun (WGS) entry which is preliminary data.</text>
</comment>
<accession>A0A812DWT5</accession>
<evidence type="ECO:0000259" key="1">
    <source>
        <dbReference type="Pfam" id="PF15059"/>
    </source>
</evidence>
<protein>
    <recommendedName>
        <fullName evidence="1">Speriolin C-terminal domain-containing protein</fullName>
    </recommendedName>
</protein>
<dbReference type="AlphaFoldDB" id="A0A812DWT5"/>
<dbReference type="EMBL" id="CAHIKZ030004214">
    <property type="protein sequence ID" value="CAE1308711.1"/>
    <property type="molecule type" value="Genomic_DNA"/>
</dbReference>
<evidence type="ECO:0000313" key="2">
    <source>
        <dbReference type="EMBL" id="CAE1308711.1"/>
    </source>
</evidence>
<dbReference type="InterPro" id="IPR029384">
    <property type="entry name" value="Speriolin_C"/>
</dbReference>
<gene>
    <name evidence="2" type="ORF">SPHA_60574</name>
</gene>
<keyword evidence="3" id="KW-1185">Reference proteome</keyword>
<organism evidence="2 3">
    <name type="scientific">Acanthosepion pharaonis</name>
    <name type="common">Pharaoh cuttlefish</name>
    <name type="synonym">Sepia pharaonis</name>
    <dbReference type="NCBI Taxonomy" id="158019"/>
    <lineage>
        <taxon>Eukaryota</taxon>
        <taxon>Metazoa</taxon>
        <taxon>Spiralia</taxon>
        <taxon>Lophotrochozoa</taxon>
        <taxon>Mollusca</taxon>
        <taxon>Cephalopoda</taxon>
        <taxon>Coleoidea</taxon>
        <taxon>Decapodiformes</taxon>
        <taxon>Sepiida</taxon>
        <taxon>Sepiina</taxon>
        <taxon>Sepiidae</taxon>
        <taxon>Acanthosepion</taxon>
    </lineage>
</organism>
<sequence>MEESTSHHNNQQLSIQSNAYFEEWRPLIGDIAHQLDQRIRYHVISGLPDELTEIQDVVAILHLLYLDNDSACRRFGERCVRIIFIRLMEILFLLRECGYSASIHGPFSQQMLAKYGRPNSSKYFMVARVCARHDPDHLKFLLTDLTANDDGGWEQKNVIILSNSLDAFIQWSRQPSATEKEKLFGELSHQLDRRILKVVTEDDSEVLMMDSVQDFLDRLLMDCQARISAGPGKDVGKERAIRMLKRFLRVFLFLRPHGYVFERHAPFSRRIMGLFSRPSDRNYRAMLNWCAEEDIDILRDLLSDLATNEIERRDILVLFDCLEAFSKFYNCLMFSYD</sequence>
<dbReference type="Pfam" id="PF15059">
    <property type="entry name" value="Speriolin_C"/>
    <property type="match status" value="1"/>
</dbReference>
<proteinExistence type="predicted"/>
<name>A0A812DWT5_ACAPH</name>